<keyword evidence="1 5" id="KW-0808">Transferase</keyword>
<evidence type="ECO:0000313" key="6">
    <source>
        <dbReference type="Proteomes" id="UP000186535"/>
    </source>
</evidence>
<dbReference type="AlphaFoldDB" id="A0A1C4BJM2"/>
<dbReference type="InterPro" id="IPR000182">
    <property type="entry name" value="GNAT_dom"/>
</dbReference>
<dbReference type="SUPFAM" id="SSF55729">
    <property type="entry name" value="Acyl-CoA N-acyltransferases (Nat)"/>
    <property type="match status" value="1"/>
</dbReference>
<dbReference type="PANTHER" id="PTHR43792:SF8">
    <property type="entry name" value="[RIBOSOMAL PROTEIN US5]-ALANINE N-ACETYLTRANSFERASE"/>
    <property type="match status" value="1"/>
</dbReference>
<reference evidence="5 6" key="1">
    <citation type="submission" date="2016-11" db="EMBL/GenBank/DDBJ databases">
        <title>Identification of Bacillus cereus isolated from egg-white.</title>
        <authorList>
            <person name="Soni A."/>
            <person name="Oey I."/>
            <person name="Silcock P."/>
            <person name="Bremer P."/>
        </authorList>
    </citation>
    <scope>NUCLEOTIDE SEQUENCE [LARGE SCALE GENOMIC DNA]</scope>
    <source>
        <strain evidence="5 6">NZAS03</strain>
    </source>
</reference>
<dbReference type="InterPro" id="IPR016181">
    <property type="entry name" value="Acyl_CoA_acyltransferase"/>
</dbReference>
<dbReference type="EMBL" id="MPON01000006">
    <property type="protein sequence ID" value="OKA36269.1"/>
    <property type="molecule type" value="Genomic_DNA"/>
</dbReference>
<dbReference type="PROSITE" id="PS51186">
    <property type="entry name" value="GNAT"/>
    <property type="match status" value="1"/>
</dbReference>
<dbReference type="InterPro" id="IPR051531">
    <property type="entry name" value="N-acetyltransferase"/>
</dbReference>
<accession>A0A1C4BJM2</accession>
<protein>
    <submittedName>
        <fullName evidence="5">GNAT family N-acetyltransferase</fullName>
    </submittedName>
</protein>
<keyword evidence="2" id="KW-0012">Acyltransferase</keyword>
<evidence type="ECO:0000256" key="3">
    <source>
        <dbReference type="ARBA" id="ARBA00038502"/>
    </source>
</evidence>
<evidence type="ECO:0000259" key="4">
    <source>
        <dbReference type="PROSITE" id="PS51186"/>
    </source>
</evidence>
<dbReference type="RefSeq" id="WP_073517935.1">
    <property type="nucleotide sequence ID" value="NZ_MPOM01000006.1"/>
</dbReference>
<evidence type="ECO:0000256" key="2">
    <source>
        <dbReference type="ARBA" id="ARBA00023315"/>
    </source>
</evidence>
<evidence type="ECO:0000256" key="1">
    <source>
        <dbReference type="ARBA" id="ARBA00022679"/>
    </source>
</evidence>
<dbReference type="Pfam" id="PF13302">
    <property type="entry name" value="Acetyltransf_3"/>
    <property type="match status" value="1"/>
</dbReference>
<evidence type="ECO:0000313" key="5">
    <source>
        <dbReference type="EMBL" id="OKA36269.1"/>
    </source>
</evidence>
<organism evidence="5 6">
    <name type="scientific">Bacillus cereus</name>
    <dbReference type="NCBI Taxonomy" id="1396"/>
    <lineage>
        <taxon>Bacteria</taxon>
        <taxon>Bacillati</taxon>
        <taxon>Bacillota</taxon>
        <taxon>Bacilli</taxon>
        <taxon>Bacillales</taxon>
        <taxon>Bacillaceae</taxon>
        <taxon>Bacillus</taxon>
        <taxon>Bacillus cereus group</taxon>
    </lineage>
</organism>
<feature type="domain" description="N-acetyltransferase" evidence="4">
    <location>
        <begin position="9"/>
        <end position="169"/>
    </location>
</feature>
<comment type="caution">
    <text evidence="5">The sequence shown here is derived from an EMBL/GenBank/DDBJ whole genome shotgun (WGS) entry which is preliminary data.</text>
</comment>
<gene>
    <name evidence="5" type="ORF">BJR07_19565</name>
</gene>
<dbReference type="PANTHER" id="PTHR43792">
    <property type="entry name" value="GNAT FAMILY, PUTATIVE (AFU_ORTHOLOGUE AFUA_3G00765)-RELATED-RELATED"/>
    <property type="match status" value="1"/>
</dbReference>
<proteinExistence type="inferred from homology"/>
<name>A0A1C4BJM2_BACCE</name>
<dbReference type="Gene3D" id="3.40.630.30">
    <property type="match status" value="1"/>
</dbReference>
<comment type="similarity">
    <text evidence="3">Belongs to the acetyltransferase family. RimJ subfamily.</text>
</comment>
<dbReference type="Proteomes" id="UP000186535">
    <property type="component" value="Unassembled WGS sequence"/>
</dbReference>
<dbReference type="GO" id="GO:0016747">
    <property type="term" value="F:acyltransferase activity, transferring groups other than amino-acyl groups"/>
    <property type="evidence" value="ECO:0007669"/>
    <property type="project" value="InterPro"/>
</dbReference>
<sequence length="177" mass="20109">MKTIETERLILRSLQLDDALVIEKLAGDYDVAKTTLSIPHPYPNGSAKDFITHMIQAETDKKVVIFSILDKNNKELLGVINLNLNAIHKRGELAYWIGRPYWGNGFGTEAAKALLHYGFNELYLNKIFAASFTNNPGSWRIMEKIGMKHEGTFKQHVIKSGKSMDLTYYGILLDDYK</sequence>